<dbReference type="Pfam" id="PF13717">
    <property type="entry name" value="Zn_ribbon_4"/>
    <property type="match status" value="1"/>
</dbReference>
<name>A0A9E7ZRB5_9HYPH</name>
<accession>A0A9E7ZRB5</accession>
<dbReference type="NCBIfam" id="NF038353">
    <property type="entry name" value="FxLYD_dom"/>
    <property type="match status" value="1"/>
</dbReference>
<sequence>MLIVCPSCASQYELDAAKLGPEGRKVRCANCKTSWHVEPAVFPEPPSETETQALLAEELERAAAIDAEISALAAEAGGQGVSEEPPVVEAPVAAVPKRRGGKRPAKPSKASGAFLRRGGAGLPMAAALAGFALLGVVAWQREAAVRAAPQLAGLFEKLGMPVNVRGLSLSAVESGVVDDGQNRFLVVEGDVTNVTKSKTAVPLIEVAVKDAGGATLYTWTTEPPRASLEPAELVRFRARLASPPEQGQSVRVRFTSAQTTANLASKH</sequence>
<gene>
    <name evidence="2" type="ORF">NWE54_17250</name>
</gene>
<dbReference type="InterPro" id="IPR047676">
    <property type="entry name" value="FxLYD_dom"/>
</dbReference>
<proteinExistence type="predicted"/>
<feature type="domain" description="Zinc finger/thioredoxin putative" evidence="1">
    <location>
        <begin position="1"/>
        <end position="35"/>
    </location>
</feature>
<evidence type="ECO:0000259" key="1">
    <source>
        <dbReference type="Pfam" id="PF13717"/>
    </source>
</evidence>
<protein>
    <submittedName>
        <fullName evidence="2">Zinc-ribbon domain-containing protein</fullName>
    </submittedName>
</protein>
<dbReference type="InterPro" id="IPR011723">
    <property type="entry name" value="Znf/thioredoxin_put"/>
</dbReference>
<organism evidence="2">
    <name type="scientific">Bosea sp. NBC_00436</name>
    <dbReference type="NCBI Taxonomy" id="2969620"/>
    <lineage>
        <taxon>Bacteria</taxon>
        <taxon>Pseudomonadati</taxon>
        <taxon>Pseudomonadota</taxon>
        <taxon>Alphaproteobacteria</taxon>
        <taxon>Hyphomicrobiales</taxon>
        <taxon>Boseaceae</taxon>
        <taxon>Bosea</taxon>
    </lineage>
</organism>
<dbReference type="AlphaFoldDB" id="A0A9E7ZRB5"/>
<dbReference type="EMBL" id="CP102774">
    <property type="protein sequence ID" value="UZF85562.1"/>
    <property type="molecule type" value="Genomic_DNA"/>
</dbReference>
<reference evidence="2" key="1">
    <citation type="submission" date="2022-08" db="EMBL/GenBank/DDBJ databases">
        <title>Complete Genome Sequences of 2 Bosea sp. soil isolates.</title>
        <authorList>
            <person name="Alvarez Arevalo M."/>
            <person name="Sterndorff E.B."/>
            <person name="Faurdal D."/>
            <person name="Joergensen T.S."/>
            <person name="Weber T."/>
        </authorList>
    </citation>
    <scope>NUCLEOTIDE SEQUENCE</scope>
    <source>
        <strain evidence="2">NBC_00436</strain>
    </source>
</reference>
<dbReference type="NCBIfam" id="TIGR02098">
    <property type="entry name" value="MJ0042_CXXC"/>
    <property type="match status" value="1"/>
</dbReference>
<evidence type="ECO:0000313" key="2">
    <source>
        <dbReference type="EMBL" id="UZF85562.1"/>
    </source>
</evidence>